<reference evidence="2" key="1">
    <citation type="submission" date="2017-01" db="EMBL/GenBank/DDBJ databases">
        <authorList>
            <person name="Varghese N."/>
            <person name="Submissions S."/>
        </authorList>
    </citation>
    <scope>NUCLEOTIDE SEQUENCE [LARGE SCALE GENOMIC DNA]</scope>
    <source>
        <strain evidence="2">DSM 21054</strain>
    </source>
</reference>
<sequence>MLLICTIKKTELLLKMPISEKLPRKIWFLWLQEMSDAPLIVIAPLYKLMWKYHPPALGEGAILILFTEK</sequence>
<dbReference type="Proteomes" id="UP000186917">
    <property type="component" value="Unassembled WGS sequence"/>
</dbReference>
<protein>
    <submittedName>
        <fullName evidence="1">Uncharacterized protein</fullName>
    </submittedName>
</protein>
<accession>A0A1N7RHY6</accession>
<organism evidence="1 2">
    <name type="scientific">Filimonas lacunae</name>
    <dbReference type="NCBI Taxonomy" id="477680"/>
    <lineage>
        <taxon>Bacteria</taxon>
        <taxon>Pseudomonadati</taxon>
        <taxon>Bacteroidota</taxon>
        <taxon>Chitinophagia</taxon>
        <taxon>Chitinophagales</taxon>
        <taxon>Chitinophagaceae</taxon>
        <taxon>Filimonas</taxon>
    </lineage>
</organism>
<evidence type="ECO:0000313" key="1">
    <source>
        <dbReference type="EMBL" id="SIT34695.1"/>
    </source>
</evidence>
<keyword evidence="2" id="KW-1185">Reference proteome</keyword>
<dbReference type="STRING" id="477680.SAMN05421788_11851"/>
<name>A0A1N7RHY6_9BACT</name>
<proteinExistence type="predicted"/>
<dbReference type="AlphaFoldDB" id="A0A1N7RHY6"/>
<gene>
    <name evidence="1" type="ORF">SAMN05421788_11851</name>
</gene>
<dbReference type="EMBL" id="FTOR01000018">
    <property type="protein sequence ID" value="SIT34695.1"/>
    <property type="molecule type" value="Genomic_DNA"/>
</dbReference>
<evidence type="ECO:0000313" key="2">
    <source>
        <dbReference type="Proteomes" id="UP000186917"/>
    </source>
</evidence>